<keyword evidence="1" id="KW-0812">Transmembrane</keyword>
<organism evidence="2 3">
    <name type="scientific">Olivibacter domesticus</name>
    <name type="common">Pseudosphingobacterium domesticum</name>
    <dbReference type="NCBI Taxonomy" id="407022"/>
    <lineage>
        <taxon>Bacteria</taxon>
        <taxon>Pseudomonadati</taxon>
        <taxon>Bacteroidota</taxon>
        <taxon>Sphingobacteriia</taxon>
        <taxon>Sphingobacteriales</taxon>
        <taxon>Sphingobacteriaceae</taxon>
        <taxon>Olivibacter</taxon>
    </lineage>
</organism>
<keyword evidence="3" id="KW-1185">Reference proteome</keyword>
<sequence>MIASNENRWFRIGIAIIVVVLCIGLVKVLVPNLFLKKIEGKVIEIKQKYSNEGNEKLLILSLKNQPIVSHQYVNKDYLPSPHINDLKEYTYLITYASKGGDEKTFYGLEVTNGKIIQSKRWDLFSAYLNHSLVVFMLVAIPLALYSIYRKSLLKGRKNVIILFFYSLMLAYVWGNLHFFLMIVLVLGLIRLGKNLSDQRKEQVVNDSVDIPTQT</sequence>
<dbReference type="Proteomes" id="UP000199421">
    <property type="component" value="Unassembled WGS sequence"/>
</dbReference>
<gene>
    <name evidence="2" type="ORF">SAMN05661044_02560</name>
</gene>
<feature type="transmembrane region" description="Helical" evidence="1">
    <location>
        <begin position="160"/>
        <end position="189"/>
    </location>
</feature>
<keyword evidence="1" id="KW-0472">Membrane</keyword>
<keyword evidence="1" id="KW-1133">Transmembrane helix</keyword>
<accession>A0A1H7QE93</accession>
<dbReference type="RefSeq" id="WP_093324766.1">
    <property type="nucleotide sequence ID" value="NZ_FOAF01000002.1"/>
</dbReference>
<proteinExistence type="predicted"/>
<feature type="transmembrane region" description="Helical" evidence="1">
    <location>
        <begin position="127"/>
        <end position="148"/>
    </location>
</feature>
<feature type="transmembrane region" description="Helical" evidence="1">
    <location>
        <begin position="12"/>
        <end position="35"/>
    </location>
</feature>
<dbReference type="OrthoDB" id="796829at2"/>
<evidence type="ECO:0000256" key="1">
    <source>
        <dbReference type="SAM" id="Phobius"/>
    </source>
</evidence>
<name>A0A1H7QE93_OLID1</name>
<evidence type="ECO:0000313" key="3">
    <source>
        <dbReference type="Proteomes" id="UP000199421"/>
    </source>
</evidence>
<dbReference type="AlphaFoldDB" id="A0A1H7QE93"/>
<reference evidence="3" key="1">
    <citation type="submission" date="2016-10" db="EMBL/GenBank/DDBJ databases">
        <authorList>
            <person name="Varghese N."/>
            <person name="Submissions S."/>
        </authorList>
    </citation>
    <scope>NUCLEOTIDE SEQUENCE [LARGE SCALE GENOMIC DNA]</scope>
    <source>
        <strain evidence="3">DSM 18733</strain>
    </source>
</reference>
<evidence type="ECO:0000313" key="2">
    <source>
        <dbReference type="EMBL" id="SEL46236.1"/>
    </source>
</evidence>
<protein>
    <submittedName>
        <fullName evidence="2">Uncharacterized protein</fullName>
    </submittedName>
</protein>
<dbReference type="EMBL" id="FOAF01000002">
    <property type="protein sequence ID" value="SEL46236.1"/>
    <property type="molecule type" value="Genomic_DNA"/>
</dbReference>